<organism evidence="1">
    <name type="scientific">Alectorobius mimon</name>
    <dbReference type="NCBI Taxonomy" id="360319"/>
    <lineage>
        <taxon>Eukaryota</taxon>
        <taxon>Metazoa</taxon>
        <taxon>Ecdysozoa</taxon>
        <taxon>Arthropoda</taxon>
        <taxon>Chelicerata</taxon>
        <taxon>Arachnida</taxon>
        <taxon>Acari</taxon>
        <taxon>Parasitiformes</taxon>
        <taxon>Ixodida</taxon>
        <taxon>Ixodoidea</taxon>
        <taxon>Argasidae</taxon>
        <taxon>Ornithodorinae</taxon>
        <taxon>Alectorobius</taxon>
    </lineage>
</organism>
<dbReference type="EMBL" id="GEIB01000189">
    <property type="protein sequence ID" value="JAR87607.1"/>
    <property type="molecule type" value="Transcribed_RNA"/>
</dbReference>
<feature type="non-terminal residue" evidence="1">
    <location>
        <position position="565"/>
    </location>
</feature>
<proteinExistence type="predicted"/>
<accession>A0A147BA10</accession>
<evidence type="ECO:0000313" key="1">
    <source>
        <dbReference type="EMBL" id="JAR87607.1"/>
    </source>
</evidence>
<dbReference type="AlphaFoldDB" id="A0A147BA10"/>
<name>A0A147BA10_9ACAR</name>
<reference evidence="1" key="1">
    <citation type="submission" date="2016-03" db="EMBL/GenBank/DDBJ databases">
        <title>Gut transcriptome analysis on engorged females of Ornithodoros mimon (Acari: Argasidae) and phylogenetic inferences of soft ticks.</title>
        <authorList>
            <person name="Landulfo G.A."/>
            <person name="Giovanni D."/>
            <person name="Carvalho E."/>
            <person name="Junqueira-de-Azevedo I."/>
            <person name="Patane J."/>
            <person name="Mendoca R."/>
            <person name="Barros-Battesti D."/>
        </authorList>
    </citation>
    <scope>NUCLEOTIDE SEQUENCE</scope>
    <source>
        <strain evidence="1">Females</strain>
        <tissue evidence="1">Gut</tissue>
    </source>
</reference>
<sequence length="565" mass="65915">PEMMWNFVGDVFWNYDYDPEARFHLLNSLDKVDAEGKIVYKMVNMIEVTPRYRFTVNTDVAERAYEGPHGLEVKLEREGMPRRLMTSTYSNGPKGSNFLLRYFKDDAEQFRLDYVRIESHNGREIDAKITSVCQVIDGKRLNLKYNYVDSTFTGELKYIHDATHAYALQVIDTSGNDRVNNVIKYISPSMNAEFTTTGEYTPTEANLRTICIENGKEYRFGLNWIIRGRGSAYISVEMYTPHEMARDGKFLFKYDMNPGKYEGQTMLTFNEGVILDFNGVVNHDLETDNVDARFRFYNPYTRNGEIRVYADNTDRTNTYGMGITVEGEDMFKGFFTVSSTMVELVARAQVEGKHIPLHFIEFKRIAKIEDGHVISYDYTVEHGLKPAFTILIVPERNGDEIRLTIRLKPKEHPENEAALTVEYRAEQTDDNKKFIAVFEPKPNAKTSFVYLYSRTEEKTTKKVLWSLDNTKLGYEYEMHRQEASGTHWLKVFFVQREMHFHCQHLNTPDAYEGHWKVLLNAVEMPDRMLHMSYKRNRIDDGWTSEAKISHPSIKDIIFKSRIQRT</sequence>
<feature type="non-terminal residue" evidence="1">
    <location>
        <position position="1"/>
    </location>
</feature>
<protein>
    <submittedName>
        <fullName evidence="1">Vitellogenin B</fullName>
    </submittedName>
</protein>